<feature type="region of interest" description="Disordered" evidence="5">
    <location>
        <begin position="56"/>
        <end position="78"/>
    </location>
</feature>
<sequence length="78" mass="8825">MGGRRSSGHGSNTNPFASTANSYRPESKGHQNVPRKKKECKFWKRGTCRFGDKCTYAHPRNRKGTCNAGKPKKKKKKE</sequence>
<dbReference type="Pfam" id="PF00642">
    <property type="entry name" value="zf-CCCH"/>
    <property type="match status" value="1"/>
</dbReference>
<evidence type="ECO:0000256" key="3">
    <source>
        <dbReference type="ARBA" id="ARBA00022833"/>
    </source>
</evidence>
<evidence type="ECO:0000259" key="6">
    <source>
        <dbReference type="PROSITE" id="PS50103"/>
    </source>
</evidence>
<reference evidence="7 8" key="1">
    <citation type="submission" date="2023-01" db="EMBL/GenBank/DDBJ databases">
        <title>Analysis of 21 Apiospora genomes using comparative genomics revels a genus with tremendous synthesis potential of carbohydrate active enzymes and secondary metabolites.</title>
        <authorList>
            <person name="Sorensen T."/>
        </authorList>
    </citation>
    <scope>NUCLEOTIDE SEQUENCE [LARGE SCALE GENOMIC DNA]</scope>
    <source>
        <strain evidence="7 8">CBS 135458</strain>
    </source>
</reference>
<evidence type="ECO:0000256" key="5">
    <source>
        <dbReference type="SAM" id="MobiDB-lite"/>
    </source>
</evidence>
<dbReference type="Gene3D" id="4.10.1000.10">
    <property type="entry name" value="Zinc finger, CCCH-type"/>
    <property type="match status" value="1"/>
</dbReference>
<dbReference type="SMART" id="SM00356">
    <property type="entry name" value="ZnF_C3H1"/>
    <property type="match status" value="1"/>
</dbReference>
<name>A0ABR1VHC1_9PEZI</name>
<gene>
    <name evidence="7" type="ORF">PG994_006251</name>
</gene>
<keyword evidence="1 4" id="KW-0479">Metal-binding</keyword>
<comment type="caution">
    <text evidence="7">The sequence shown here is derived from an EMBL/GenBank/DDBJ whole genome shotgun (WGS) entry which is preliminary data.</text>
</comment>
<feature type="region of interest" description="Disordered" evidence="5">
    <location>
        <begin position="1"/>
        <end position="37"/>
    </location>
</feature>
<evidence type="ECO:0000313" key="7">
    <source>
        <dbReference type="EMBL" id="KAK8069635.1"/>
    </source>
</evidence>
<dbReference type="PROSITE" id="PS50103">
    <property type="entry name" value="ZF_C3H1"/>
    <property type="match status" value="1"/>
</dbReference>
<keyword evidence="3 4" id="KW-0862">Zinc</keyword>
<proteinExistence type="predicted"/>
<dbReference type="InterPro" id="IPR036855">
    <property type="entry name" value="Znf_CCCH_sf"/>
</dbReference>
<keyword evidence="2 4" id="KW-0863">Zinc-finger</keyword>
<protein>
    <recommendedName>
        <fullName evidence="6">C3H1-type domain-containing protein</fullName>
    </recommendedName>
</protein>
<feature type="domain" description="C3H1-type" evidence="6">
    <location>
        <begin position="34"/>
        <end position="61"/>
    </location>
</feature>
<accession>A0ABR1VHC1</accession>
<evidence type="ECO:0000256" key="1">
    <source>
        <dbReference type="ARBA" id="ARBA00022723"/>
    </source>
</evidence>
<evidence type="ECO:0000256" key="4">
    <source>
        <dbReference type="PROSITE-ProRule" id="PRU00723"/>
    </source>
</evidence>
<evidence type="ECO:0000256" key="2">
    <source>
        <dbReference type="ARBA" id="ARBA00022771"/>
    </source>
</evidence>
<organism evidence="7 8">
    <name type="scientific">Apiospora phragmitis</name>
    <dbReference type="NCBI Taxonomy" id="2905665"/>
    <lineage>
        <taxon>Eukaryota</taxon>
        <taxon>Fungi</taxon>
        <taxon>Dikarya</taxon>
        <taxon>Ascomycota</taxon>
        <taxon>Pezizomycotina</taxon>
        <taxon>Sordariomycetes</taxon>
        <taxon>Xylariomycetidae</taxon>
        <taxon>Amphisphaeriales</taxon>
        <taxon>Apiosporaceae</taxon>
        <taxon>Apiospora</taxon>
    </lineage>
</organism>
<feature type="zinc finger region" description="C3H1-type" evidence="4">
    <location>
        <begin position="34"/>
        <end position="61"/>
    </location>
</feature>
<dbReference type="Proteomes" id="UP001480595">
    <property type="component" value="Unassembled WGS sequence"/>
</dbReference>
<keyword evidence="8" id="KW-1185">Reference proteome</keyword>
<dbReference type="GeneID" id="92090723"/>
<dbReference type="SUPFAM" id="SSF90229">
    <property type="entry name" value="CCCH zinc finger"/>
    <property type="match status" value="1"/>
</dbReference>
<dbReference type="InterPro" id="IPR000571">
    <property type="entry name" value="Znf_CCCH"/>
</dbReference>
<feature type="compositionally biased region" description="Polar residues" evidence="5">
    <location>
        <begin position="8"/>
        <end position="24"/>
    </location>
</feature>
<dbReference type="EMBL" id="JAQQWL010000006">
    <property type="protein sequence ID" value="KAK8069635.1"/>
    <property type="molecule type" value="Genomic_DNA"/>
</dbReference>
<dbReference type="RefSeq" id="XP_066716929.1">
    <property type="nucleotide sequence ID" value="XM_066857660.1"/>
</dbReference>
<evidence type="ECO:0000313" key="8">
    <source>
        <dbReference type="Proteomes" id="UP001480595"/>
    </source>
</evidence>